<name>A0ABR8GJY1_9CYAN</name>
<gene>
    <name evidence="2" type="ORF">H6G81_02770</name>
</gene>
<evidence type="ECO:0000313" key="2">
    <source>
        <dbReference type="EMBL" id="MBD2603479.1"/>
    </source>
</evidence>
<evidence type="ECO:0000313" key="3">
    <source>
        <dbReference type="Proteomes" id="UP000660380"/>
    </source>
</evidence>
<keyword evidence="3" id="KW-1185">Reference proteome</keyword>
<comment type="caution">
    <text evidence="2">The sequence shown here is derived from an EMBL/GenBank/DDBJ whole genome shotgun (WGS) entry which is preliminary data.</text>
</comment>
<organism evidence="2 3">
    <name type="scientific">Scytonema hofmannii FACHB-248</name>
    <dbReference type="NCBI Taxonomy" id="1842502"/>
    <lineage>
        <taxon>Bacteria</taxon>
        <taxon>Bacillati</taxon>
        <taxon>Cyanobacteriota</taxon>
        <taxon>Cyanophyceae</taxon>
        <taxon>Nostocales</taxon>
        <taxon>Scytonemataceae</taxon>
        <taxon>Scytonema</taxon>
    </lineage>
</organism>
<protein>
    <recommendedName>
        <fullName evidence="1">Immunity protein Imm5 domain-containing protein</fullName>
    </recommendedName>
</protein>
<sequence length="212" mass="23861">MPIPSGLQNLIQEANTSLYRHPQHDLNLGYRHAIWAMFGDNGHLKRTALALSTVRHVLPIWNQRFKNDDRPQQVLTLAEKVISGDVSKAFAEKESQKFWREMQQLGYDDSGMAFTVGCAAVASLDTAIFDENFDPDEIDFNLTDNQDIEGNDTAFFAACAYANGAVWETISGKSDSGKRLGFWSWWLNVAVPNAWEVMEEDEKIDISLLEAS</sequence>
<feature type="domain" description="Immunity protein Imm5" evidence="1">
    <location>
        <begin position="11"/>
        <end position="192"/>
    </location>
</feature>
<dbReference type="RefSeq" id="WP_029633858.1">
    <property type="nucleotide sequence ID" value="NZ_JACJTA010000004.1"/>
</dbReference>
<dbReference type="EMBL" id="JACJTA010000004">
    <property type="protein sequence ID" value="MBD2603479.1"/>
    <property type="molecule type" value="Genomic_DNA"/>
</dbReference>
<evidence type="ECO:0000259" key="1">
    <source>
        <dbReference type="Pfam" id="PF14423"/>
    </source>
</evidence>
<accession>A0ABR8GJY1</accession>
<dbReference type="Pfam" id="PF14423">
    <property type="entry name" value="Imm5"/>
    <property type="match status" value="1"/>
</dbReference>
<dbReference type="Proteomes" id="UP000660380">
    <property type="component" value="Unassembled WGS sequence"/>
</dbReference>
<proteinExistence type="predicted"/>
<dbReference type="InterPro" id="IPR025675">
    <property type="entry name" value="Imm5"/>
</dbReference>
<reference evidence="2 3" key="1">
    <citation type="journal article" date="2020" name="ISME J.">
        <title>Comparative genomics reveals insights into cyanobacterial evolution and habitat adaptation.</title>
        <authorList>
            <person name="Chen M.Y."/>
            <person name="Teng W.K."/>
            <person name="Zhao L."/>
            <person name="Hu C.X."/>
            <person name="Zhou Y.K."/>
            <person name="Han B.P."/>
            <person name="Song L.R."/>
            <person name="Shu W.S."/>
        </authorList>
    </citation>
    <scope>NUCLEOTIDE SEQUENCE [LARGE SCALE GENOMIC DNA]</scope>
    <source>
        <strain evidence="2 3">FACHB-248</strain>
    </source>
</reference>